<evidence type="ECO:0000256" key="1">
    <source>
        <dbReference type="SAM" id="MobiDB-lite"/>
    </source>
</evidence>
<reference evidence="2" key="2">
    <citation type="submission" date="2022-10" db="EMBL/GenBank/DDBJ databases">
        <authorList>
            <person name="Ngo T.-E."/>
        </authorList>
    </citation>
    <scope>NUCLEOTIDE SEQUENCE</scope>
    <source>
        <strain evidence="2">JHB</strain>
    </source>
</reference>
<dbReference type="Proteomes" id="UP000176944">
    <property type="component" value="Chromosome"/>
</dbReference>
<name>A0A9Q9UWI7_MOOP1</name>
<dbReference type="EMBL" id="CP017708">
    <property type="protein sequence ID" value="WAN69919.1"/>
    <property type="molecule type" value="Genomic_DNA"/>
</dbReference>
<feature type="region of interest" description="Disordered" evidence="1">
    <location>
        <begin position="12"/>
        <end position="40"/>
    </location>
</feature>
<sequence>MTCLSRYAIASNKNNPLDPLHSYSRLPTPDSRFPTPDSKF</sequence>
<organism evidence="2">
    <name type="scientific">Moorena producens (strain JHB)</name>
    <dbReference type="NCBI Taxonomy" id="1454205"/>
    <lineage>
        <taxon>Bacteria</taxon>
        <taxon>Bacillati</taxon>
        <taxon>Cyanobacteriota</taxon>
        <taxon>Cyanophyceae</taxon>
        <taxon>Coleofasciculales</taxon>
        <taxon>Coleofasciculaceae</taxon>
        <taxon>Moorena</taxon>
    </lineage>
</organism>
<proteinExistence type="predicted"/>
<reference evidence="2" key="1">
    <citation type="journal article" date="2017" name="Proc. Natl. Acad. Sci. U.S.A.">
        <title>Comparative genomics uncovers the prolific and distinctive metabolic potential of the cyanobacterial genus Moorea.</title>
        <authorList>
            <person name="Leao T."/>
            <person name="Castelao G."/>
            <person name="Korobeynikov A."/>
            <person name="Monroe E.A."/>
            <person name="Podell S."/>
            <person name="Glukhov E."/>
            <person name="Allen E.E."/>
            <person name="Gerwick W.H."/>
            <person name="Gerwick L."/>
        </authorList>
    </citation>
    <scope>NUCLEOTIDE SEQUENCE</scope>
    <source>
        <strain evidence="2">JHB</strain>
    </source>
</reference>
<dbReference type="AlphaFoldDB" id="A0A9Q9UWI7"/>
<evidence type="ECO:0000313" key="2">
    <source>
        <dbReference type="EMBL" id="WAN69919.1"/>
    </source>
</evidence>
<gene>
    <name evidence="2" type="ORF">BJP36_38160</name>
</gene>
<accession>A0A9Q9UWI7</accession>
<protein>
    <submittedName>
        <fullName evidence="2">Uncharacterized protein</fullName>
    </submittedName>
</protein>